<gene>
    <name evidence="5" type="ORF">HYN04_12345</name>
</gene>
<reference evidence="6" key="1">
    <citation type="submission" date="2018-05" db="EMBL/GenBank/DDBJ databases">
        <title>Genome sequencing of Phenylobacterium sp. HYN0004.</title>
        <authorList>
            <person name="Yi H."/>
            <person name="Baek C."/>
        </authorList>
    </citation>
    <scope>NUCLEOTIDE SEQUENCE [LARGE SCALE GENOMIC DNA]</scope>
    <source>
        <strain evidence="6">HYN0004</strain>
    </source>
</reference>
<dbReference type="KEGG" id="phb:HYN04_12345"/>
<organism evidence="5 6">
    <name type="scientific">Phenylobacterium parvum</name>
    <dbReference type="NCBI Taxonomy" id="2201350"/>
    <lineage>
        <taxon>Bacteria</taxon>
        <taxon>Pseudomonadati</taxon>
        <taxon>Pseudomonadota</taxon>
        <taxon>Alphaproteobacteria</taxon>
        <taxon>Caulobacterales</taxon>
        <taxon>Caulobacteraceae</taxon>
        <taxon>Phenylobacterium</taxon>
    </lineage>
</organism>
<name>A0A2Z3HZH4_9CAUL</name>
<proteinExistence type="predicted"/>
<dbReference type="InterPro" id="IPR041698">
    <property type="entry name" value="Methyltransf_25"/>
</dbReference>
<dbReference type="Gene3D" id="3.40.50.150">
    <property type="entry name" value="Vaccinia Virus protein VP39"/>
    <property type="match status" value="1"/>
</dbReference>
<dbReference type="AlphaFoldDB" id="A0A2Z3HZH4"/>
<evidence type="ECO:0000256" key="2">
    <source>
        <dbReference type="ARBA" id="ARBA00022679"/>
    </source>
</evidence>
<dbReference type="Proteomes" id="UP000247763">
    <property type="component" value="Chromosome"/>
</dbReference>
<dbReference type="OrthoDB" id="9777638at2"/>
<keyword evidence="2 5" id="KW-0808">Transferase</keyword>
<accession>A0A2Z3HZH4</accession>
<dbReference type="GO" id="GO:0032259">
    <property type="term" value="P:methylation"/>
    <property type="evidence" value="ECO:0007669"/>
    <property type="project" value="UniProtKB-KW"/>
</dbReference>
<dbReference type="GO" id="GO:0008168">
    <property type="term" value="F:methyltransferase activity"/>
    <property type="evidence" value="ECO:0007669"/>
    <property type="project" value="UniProtKB-KW"/>
</dbReference>
<protein>
    <submittedName>
        <fullName evidence="5">SAM-dependent methyltransferase</fullName>
    </submittedName>
</protein>
<dbReference type="EMBL" id="CP029479">
    <property type="protein sequence ID" value="AWM78470.1"/>
    <property type="molecule type" value="Genomic_DNA"/>
</dbReference>
<dbReference type="SUPFAM" id="SSF53335">
    <property type="entry name" value="S-adenosyl-L-methionine-dependent methyltransferases"/>
    <property type="match status" value="1"/>
</dbReference>
<evidence type="ECO:0000259" key="4">
    <source>
        <dbReference type="Pfam" id="PF13649"/>
    </source>
</evidence>
<dbReference type="RefSeq" id="WP_110451036.1">
    <property type="nucleotide sequence ID" value="NZ_CP029479.1"/>
</dbReference>
<dbReference type="Pfam" id="PF13649">
    <property type="entry name" value="Methyltransf_25"/>
    <property type="match status" value="1"/>
</dbReference>
<evidence type="ECO:0000256" key="1">
    <source>
        <dbReference type="ARBA" id="ARBA00022603"/>
    </source>
</evidence>
<feature type="domain" description="Methyltransferase" evidence="4">
    <location>
        <begin position="50"/>
        <end position="145"/>
    </location>
</feature>
<keyword evidence="1 5" id="KW-0489">Methyltransferase</keyword>
<dbReference type="PANTHER" id="PTHR43464:SF19">
    <property type="entry name" value="UBIQUINONE BIOSYNTHESIS O-METHYLTRANSFERASE, MITOCHONDRIAL"/>
    <property type="match status" value="1"/>
</dbReference>
<keyword evidence="3" id="KW-0949">S-adenosyl-L-methionine</keyword>
<evidence type="ECO:0000256" key="3">
    <source>
        <dbReference type="ARBA" id="ARBA00022691"/>
    </source>
</evidence>
<keyword evidence="6" id="KW-1185">Reference proteome</keyword>
<sequence length="279" mass="29413">MSAANAAQVAYWNETAGRTWADLQDRIDRQIRPLGLAAMERLAPASGEQVLDVGCGCGDTSLELARRVGPGGGVLGLDISAPMLEVARGRAEAAGARNLAFDEADAQTAELPGGRDAVFSRFGVMFFADPAAAFANLRSALRPGGRLGFVCWRPLAENLWMRLPAETAAGLAPPAPPPEPGAPGPFAFADPDRVRRILAEAGFTGIDLAPHEEAIGGLDLEGTVAMSFRVGPLGAILRERPDLAPLLRERVREAVSPWLRGDAVYMPSATWLVSAQNPG</sequence>
<dbReference type="PANTHER" id="PTHR43464">
    <property type="entry name" value="METHYLTRANSFERASE"/>
    <property type="match status" value="1"/>
</dbReference>
<dbReference type="CDD" id="cd02440">
    <property type="entry name" value="AdoMet_MTases"/>
    <property type="match status" value="1"/>
</dbReference>
<evidence type="ECO:0000313" key="5">
    <source>
        <dbReference type="EMBL" id="AWM78470.1"/>
    </source>
</evidence>
<evidence type="ECO:0000313" key="6">
    <source>
        <dbReference type="Proteomes" id="UP000247763"/>
    </source>
</evidence>
<dbReference type="InterPro" id="IPR029063">
    <property type="entry name" value="SAM-dependent_MTases_sf"/>
</dbReference>